<dbReference type="KEGG" id="rmai:MACH21_27340"/>
<organism evidence="2 3">
    <name type="scientific">Roseicyclus marinus</name>
    <dbReference type="NCBI Taxonomy" id="2161673"/>
    <lineage>
        <taxon>Bacteria</taxon>
        <taxon>Pseudomonadati</taxon>
        <taxon>Pseudomonadota</taxon>
        <taxon>Alphaproteobacteria</taxon>
        <taxon>Rhodobacterales</taxon>
        <taxon>Roseobacteraceae</taxon>
        <taxon>Roseicyclus</taxon>
    </lineage>
</organism>
<evidence type="ECO:0000313" key="2">
    <source>
        <dbReference type="EMBL" id="BDW86557.1"/>
    </source>
</evidence>
<protein>
    <submittedName>
        <fullName evidence="2">Uncharacterized protein</fullName>
    </submittedName>
</protein>
<accession>A0AA48HA14</accession>
<name>A0AA48HA14_9RHOB</name>
<gene>
    <name evidence="2" type="ORF">MACH21_27340</name>
</gene>
<evidence type="ECO:0000313" key="3">
    <source>
        <dbReference type="Proteomes" id="UP001337723"/>
    </source>
</evidence>
<sequence>MILGEFRRAAHVDDRVESCGAEMGEIGEGKGHCAGVGEFAGKVKADAQRDGNGDVNGQSMAVDAGRASSGA</sequence>
<dbReference type="EMBL" id="AP027266">
    <property type="protein sequence ID" value="BDW86557.1"/>
    <property type="molecule type" value="Genomic_DNA"/>
</dbReference>
<evidence type="ECO:0000256" key="1">
    <source>
        <dbReference type="SAM" id="MobiDB-lite"/>
    </source>
</evidence>
<feature type="region of interest" description="Disordered" evidence="1">
    <location>
        <begin position="47"/>
        <end position="71"/>
    </location>
</feature>
<dbReference type="AlphaFoldDB" id="A0AA48HA14"/>
<dbReference type="Proteomes" id="UP001337723">
    <property type="component" value="Chromosome"/>
</dbReference>
<reference evidence="2 3" key="1">
    <citation type="submission" date="2023-01" db="EMBL/GenBank/DDBJ databases">
        <title>Complete genome sequence of Roseicyclus marinus strain Dej080120_10.</title>
        <authorList>
            <person name="Ueki S."/>
            <person name="Maruyama F."/>
        </authorList>
    </citation>
    <scope>NUCLEOTIDE SEQUENCE [LARGE SCALE GENOMIC DNA]</scope>
    <source>
        <strain evidence="2 3">Dej080120_10</strain>
    </source>
</reference>
<keyword evidence="3" id="KW-1185">Reference proteome</keyword>
<proteinExistence type="predicted"/>